<sequence>MSTPPYTRPCVGAVVSFALSGAALAQHAAPAQDPAQVQEMAAVQVLGTAEEEIKESLGVSVITADEIERRPPTNDLSDLIRREPGVNLTGNSASGARGNSRQIDIRGMGPENTLILIDGKPVNSRNAVRYGWSGDRDTRGDSNWVPAEEVERIEVIRGPAAARYGSGAMGGVVNIITKQPSDKPTASATYYLNQPEDSDEGNTNRINMRLSSPISETLSMRIYGNYNKTNPDSRDINAGHAATSDNGNPETSGREGVINQDLNALFSWRPDTRNTVDLEMGFSRQGNLFAGDTMNNANSDFSDSLYGEETNAMYRENFGLTHRGDYDWGTSRASLSYDYTRNARQMEGLAGGPEGAPVDQGRDTARLKNLRAAGEVSVPFRLGWQQVATIGVEYLRESLDDPAAMRQTYSGTGGTIGNTAGSDRPTKTKQNSYALFVEDNIEAGLRTTLTPGLRFDHNSEFGSNWSPSLNASYAATDAFRIKGGIARAYKAPNLYQSNPNYLLYSRGNGCLQSETNSGGCYLVGNENLKPEISVNKEIGFEYDPGTWRTSAAYFRNDYKNKIVADTEFMYRLPNGARVLQWTNSGKAVVEGLEGNLFIPLTPALDWNTNFTYMLQSKNKDTGEPLSVIPEYTINSTLDWYYTSQWSFQANLTYYGKQKGPKTNLRTGENLEDSGLQTISPYALVGLSVGYVPNKNLRFRVGVSNLFDKQLYREGNASSAGAATYNEPGRAYYATMTVTY</sequence>
<dbReference type="InterPro" id="IPR039426">
    <property type="entry name" value="TonB-dep_rcpt-like"/>
</dbReference>
<keyword evidence="6 11" id="KW-0798">TonB box</keyword>
<dbReference type="Gene3D" id="2.170.130.10">
    <property type="entry name" value="TonB-dependent receptor, plug domain"/>
    <property type="match status" value="1"/>
</dbReference>
<keyword evidence="17" id="KW-1185">Reference proteome</keyword>
<evidence type="ECO:0000256" key="9">
    <source>
        <dbReference type="ARBA" id="ARBA00023237"/>
    </source>
</evidence>
<proteinExistence type="inferred from homology"/>
<dbReference type="InterPro" id="IPR036942">
    <property type="entry name" value="Beta-barrel_TonB_sf"/>
</dbReference>
<dbReference type="RefSeq" id="WP_028353223.1">
    <property type="nucleotide sequence ID" value="NZ_NEVT01000006.1"/>
</dbReference>
<evidence type="ECO:0000313" key="16">
    <source>
        <dbReference type="EMBL" id="OZI76705.1"/>
    </source>
</evidence>
<dbReference type="SUPFAM" id="SSF56935">
    <property type="entry name" value="Porins"/>
    <property type="match status" value="1"/>
</dbReference>
<dbReference type="PROSITE" id="PS52016">
    <property type="entry name" value="TONB_DEPENDENT_REC_3"/>
    <property type="match status" value="1"/>
</dbReference>
<comment type="subcellular location">
    <subcellularLocation>
        <location evidence="1 10">Cell outer membrane</location>
        <topology evidence="1 10">Multi-pass membrane protein</topology>
    </subcellularLocation>
</comment>
<evidence type="ECO:0000256" key="3">
    <source>
        <dbReference type="ARBA" id="ARBA00022448"/>
    </source>
</evidence>
<evidence type="ECO:0000259" key="14">
    <source>
        <dbReference type="Pfam" id="PF00593"/>
    </source>
</evidence>
<dbReference type="GO" id="GO:0044718">
    <property type="term" value="P:siderophore transmembrane transport"/>
    <property type="evidence" value="ECO:0007669"/>
    <property type="project" value="TreeGrafter"/>
</dbReference>
<dbReference type="Pfam" id="PF07715">
    <property type="entry name" value="Plug"/>
    <property type="match status" value="1"/>
</dbReference>
<keyword evidence="8 16" id="KW-0675">Receptor</keyword>
<dbReference type="InterPro" id="IPR058134">
    <property type="entry name" value="PirA/FepA/PfeA"/>
</dbReference>
<gene>
    <name evidence="16" type="ORF">CAL24_16540</name>
</gene>
<name>A0A261VRH4_9BORD</name>
<keyword evidence="7 10" id="KW-0472">Membrane</keyword>
<keyword evidence="3 10" id="KW-0813">Transport</keyword>
<dbReference type="PANTHER" id="PTHR30069:SF8">
    <property type="entry name" value="TONB-DEPENDENT SIDEROPHORE RECEPTOR PROTEIN"/>
    <property type="match status" value="1"/>
</dbReference>
<feature type="domain" description="TonB-dependent receptor plug" evidence="15">
    <location>
        <begin position="58"/>
        <end position="172"/>
    </location>
</feature>
<evidence type="ECO:0000256" key="7">
    <source>
        <dbReference type="ARBA" id="ARBA00023136"/>
    </source>
</evidence>
<dbReference type="InterPro" id="IPR000531">
    <property type="entry name" value="Beta-barrel_TonB"/>
</dbReference>
<feature type="chain" id="PRO_5013192932" evidence="13">
    <location>
        <begin position="26"/>
        <end position="739"/>
    </location>
</feature>
<keyword evidence="4 10" id="KW-1134">Transmembrane beta strand</keyword>
<evidence type="ECO:0000256" key="11">
    <source>
        <dbReference type="RuleBase" id="RU003357"/>
    </source>
</evidence>
<evidence type="ECO:0000259" key="15">
    <source>
        <dbReference type="Pfam" id="PF07715"/>
    </source>
</evidence>
<dbReference type="NCBIfam" id="NF010048">
    <property type="entry name" value="PRK13524.1"/>
    <property type="match status" value="1"/>
</dbReference>
<dbReference type="EMBL" id="NEVT01000006">
    <property type="protein sequence ID" value="OZI76705.1"/>
    <property type="molecule type" value="Genomic_DNA"/>
</dbReference>
<organism evidence="16 17">
    <name type="scientific">Bordetella genomosp. 2</name>
    <dbReference type="NCBI Taxonomy" id="1983456"/>
    <lineage>
        <taxon>Bacteria</taxon>
        <taxon>Pseudomonadati</taxon>
        <taxon>Pseudomonadota</taxon>
        <taxon>Betaproteobacteria</taxon>
        <taxon>Burkholderiales</taxon>
        <taxon>Alcaligenaceae</taxon>
        <taxon>Bordetella</taxon>
    </lineage>
</organism>
<dbReference type="GO" id="GO:0015344">
    <property type="term" value="F:siderophore uptake transmembrane transporter activity"/>
    <property type="evidence" value="ECO:0007669"/>
    <property type="project" value="TreeGrafter"/>
</dbReference>
<feature type="region of interest" description="Disordered" evidence="12">
    <location>
        <begin position="229"/>
        <end position="255"/>
    </location>
</feature>
<comment type="similarity">
    <text evidence="2 10 11">Belongs to the TonB-dependent receptor family.</text>
</comment>
<reference evidence="17" key="1">
    <citation type="submission" date="2017-05" db="EMBL/GenBank/DDBJ databases">
        <title>Complete and WGS of Bordetella genogroups.</title>
        <authorList>
            <person name="Spilker T."/>
            <person name="Lipuma J."/>
        </authorList>
    </citation>
    <scope>NUCLEOTIDE SEQUENCE [LARGE SCALE GENOMIC DNA]</scope>
    <source>
        <strain evidence="17">AU8256</strain>
    </source>
</reference>
<evidence type="ECO:0000256" key="13">
    <source>
        <dbReference type="SAM" id="SignalP"/>
    </source>
</evidence>
<protein>
    <submittedName>
        <fullName evidence="16">TonB-dependent siderophore receptor</fullName>
    </submittedName>
</protein>
<evidence type="ECO:0000256" key="8">
    <source>
        <dbReference type="ARBA" id="ARBA00023170"/>
    </source>
</evidence>
<dbReference type="PANTHER" id="PTHR30069">
    <property type="entry name" value="TONB-DEPENDENT OUTER MEMBRANE RECEPTOR"/>
    <property type="match status" value="1"/>
</dbReference>
<evidence type="ECO:0000256" key="12">
    <source>
        <dbReference type="SAM" id="MobiDB-lite"/>
    </source>
</evidence>
<dbReference type="AlphaFoldDB" id="A0A261VRH4"/>
<dbReference type="Pfam" id="PF00593">
    <property type="entry name" value="TonB_dep_Rec_b-barrel"/>
    <property type="match status" value="1"/>
</dbReference>
<evidence type="ECO:0000256" key="2">
    <source>
        <dbReference type="ARBA" id="ARBA00009810"/>
    </source>
</evidence>
<evidence type="ECO:0000256" key="6">
    <source>
        <dbReference type="ARBA" id="ARBA00023077"/>
    </source>
</evidence>
<comment type="caution">
    <text evidence="16">The sequence shown here is derived from an EMBL/GenBank/DDBJ whole genome shotgun (WGS) entry which is preliminary data.</text>
</comment>
<feature type="compositionally biased region" description="Polar residues" evidence="12">
    <location>
        <begin position="88"/>
        <end position="102"/>
    </location>
</feature>
<dbReference type="Proteomes" id="UP000215633">
    <property type="component" value="Unassembled WGS sequence"/>
</dbReference>
<evidence type="ECO:0000256" key="5">
    <source>
        <dbReference type="ARBA" id="ARBA00022692"/>
    </source>
</evidence>
<dbReference type="InterPro" id="IPR037066">
    <property type="entry name" value="Plug_dom_sf"/>
</dbReference>
<dbReference type="GO" id="GO:0009279">
    <property type="term" value="C:cell outer membrane"/>
    <property type="evidence" value="ECO:0007669"/>
    <property type="project" value="UniProtKB-SubCell"/>
</dbReference>
<dbReference type="InterPro" id="IPR012910">
    <property type="entry name" value="Plug_dom"/>
</dbReference>
<evidence type="ECO:0000313" key="17">
    <source>
        <dbReference type="Proteomes" id="UP000215633"/>
    </source>
</evidence>
<dbReference type="GO" id="GO:0038023">
    <property type="term" value="F:signaling receptor activity"/>
    <property type="evidence" value="ECO:0007669"/>
    <property type="project" value="InterPro"/>
</dbReference>
<evidence type="ECO:0000256" key="1">
    <source>
        <dbReference type="ARBA" id="ARBA00004571"/>
    </source>
</evidence>
<dbReference type="NCBIfam" id="TIGR01783">
    <property type="entry name" value="TonB-siderophor"/>
    <property type="match status" value="1"/>
</dbReference>
<evidence type="ECO:0000256" key="10">
    <source>
        <dbReference type="PROSITE-ProRule" id="PRU01360"/>
    </source>
</evidence>
<keyword evidence="13" id="KW-0732">Signal</keyword>
<accession>A0A261VRH4</accession>
<dbReference type="NCBIfam" id="NF010051">
    <property type="entry name" value="PRK13528.1"/>
    <property type="match status" value="1"/>
</dbReference>
<keyword evidence="9 10" id="KW-0998">Cell outer membrane</keyword>
<feature type="signal peptide" evidence="13">
    <location>
        <begin position="1"/>
        <end position="25"/>
    </location>
</feature>
<dbReference type="InterPro" id="IPR010105">
    <property type="entry name" value="TonB_sidphr_rcpt"/>
</dbReference>
<evidence type="ECO:0000256" key="4">
    <source>
        <dbReference type="ARBA" id="ARBA00022452"/>
    </source>
</evidence>
<dbReference type="Gene3D" id="2.40.170.20">
    <property type="entry name" value="TonB-dependent receptor, beta-barrel domain"/>
    <property type="match status" value="1"/>
</dbReference>
<feature type="domain" description="TonB-dependent receptor-like beta-barrel" evidence="14">
    <location>
        <begin position="285"/>
        <end position="705"/>
    </location>
</feature>
<feature type="region of interest" description="Disordered" evidence="12">
    <location>
        <begin position="84"/>
        <end position="105"/>
    </location>
</feature>
<dbReference type="CDD" id="cd01347">
    <property type="entry name" value="ligand_gated_channel"/>
    <property type="match status" value="1"/>
</dbReference>
<keyword evidence="5 10" id="KW-0812">Transmembrane</keyword>